<feature type="transmembrane region" description="Helical" evidence="5">
    <location>
        <begin position="6"/>
        <end position="33"/>
    </location>
</feature>
<dbReference type="EMBL" id="JAEQNB010000004">
    <property type="protein sequence ID" value="MBL0387747.1"/>
    <property type="molecule type" value="Genomic_DNA"/>
</dbReference>
<evidence type="ECO:0000256" key="2">
    <source>
        <dbReference type="ARBA" id="ARBA00022692"/>
    </source>
</evidence>
<comment type="caution">
    <text evidence="6">The sequence shown here is derived from an EMBL/GenBank/DDBJ whole genome shotgun (WGS) entry which is preliminary data.</text>
</comment>
<proteinExistence type="inferred from homology"/>
<comment type="similarity">
    <text evidence="5">Belongs to the UPF0756 family.</text>
</comment>
<keyword evidence="7" id="KW-1185">Reference proteome</keyword>
<evidence type="ECO:0000256" key="3">
    <source>
        <dbReference type="ARBA" id="ARBA00022989"/>
    </source>
</evidence>
<keyword evidence="2 5" id="KW-0812">Transmembrane</keyword>
<dbReference type="InterPro" id="IPR007382">
    <property type="entry name" value="UPF0756_TM"/>
</dbReference>
<name>A0ABS1JBU5_9BACL</name>
<evidence type="ECO:0000313" key="7">
    <source>
        <dbReference type="Proteomes" id="UP000602284"/>
    </source>
</evidence>
<evidence type="ECO:0000256" key="4">
    <source>
        <dbReference type="ARBA" id="ARBA00023136"/>
    </source>
</evidence>
<feature type="transmembrane region" description="Helical" evidence="5">
    <location>
        <begin position="112"/>
        <end position="130"/>
    </location>
</feature>
<reference evidence="6 7" key="1">
    <citation type="submission" date="2021-01" db="EMBL/GenBank/DDBJ databases">
        <title>Tumebacillus sp. strain ITR2 16S ribosomal RNA gene Genome sequencing and assembly.</title>
        <authorList>
            <person name="Kang M."/>
        </authorList>
    </citation>
    <scope>NUCLEOTIDE SEQUENCE [LARGE SCALE GENOMIC DNA]</scope>
    <source>
        <strain evidence="6 7">ITR2</strain>
    </source>
</reference>
<dbReference type="Pfam" id="PF04284">
    <property type="entry name" value="DUF441"/>
    <property type="match status" value="1"/>
</dbReference>
<organism evidence="6 7">
    <name type="scientific">Tumebacillus amylolyticus</name>
    <dbReference type="NCBI Taxonomy" id="2801339"/>
    <lineage>
        <taxon>Bacteria</taxon>
        <taxon>Bacillati</taxon>
        <taxon>Bacillota</taxon>
        <taxon>Bacilli</taxon>
        <taxon>Bacillales</taxon>
        <taxon>Alicyclobacillaceae</taxon>
        <taxon>Tumebacillus</taxon>
    </lineage>
</organism>
<evidence type="ECO:0000313" key="6">
    <source>
        <dbReference type="EMBL" id="MBL0387747.1"/>
    </source>
</evidence>
<keyword evidence="1 5" id="KW-1003">Cell membrane</keyword>
<comment type="subcellular location">
    <subcellularLocation>
        <location evidence="5">Cell membrane</location>
        <topology evidence="5">Multi-pass membrane protein</topology>
    </subcellularLocation>
</comment>
<feature type="transmembrane region" description="Helical" evidence="5">
    <location>
        <begin position="53"/>
        <end position="71"/>
    </location>
</feature>
<dbReference type="RefSeq" id="WP_201636045.1">
    <property type="nucleotide sequence ID" value="NZ_JAEQNB010000004.1"/>
</dbReference>
<feature type="transmembrane region" description="Helical" evidence="5">
    <location>
        <begin position="77"/>
        <end position="100"/>
    </location>
</feature>
<gene>
    <name evidence="6" type="ORF">JJB07_13990</name>
</gene>
<evidence type="ECO:0000256" key="1">
    <source>
        <dbReference type="ARBA" id="ARBA00022475"/>
    </source>
</evidence>
<sequence>MDVAGEIVLVVLIIIGIFGRASILATAASLLLIMKLLNLQRFFPTMERRGLELGLLFLMISVLVPLVNGKIQTKDLLGTFLTVGGICALLGGIIATYVNGQGLYMLKMDPELMVGMILGSVIGIVVFKGIPVGPLMAAAIAAMLMKLVQYFFR</sequence>
<dbReference type="HAMAP" id="MF_01874">
    <property type="entry name" value="UPF0756"/>
    <property type="match status" value="1"/>
</dbReference>
<dbReference type="PANTHER" id="PTHR38452">
    <property type="entry name" value="UPF0756 MEMBRANE PROTEIN YEAL"/>
    <property type="match status" value="1"/>
</dbReference>
<keyword evidence="3 5" id="KW-1133">Transmembrane helix</keyword>
<keyword evidence="4 5" id="KW-0472">Membrane</keyword>
<accession>A0ABS1JBU5</accession>
<dbReference type="PANTHER" id="PTHR38452:SF1">
    <property type="entry name" value="UPF0756 MEMBRANE PROTEIN YEAL"/>
    <property type="match status" value="1"/>
</dbReference>
<dbReference type="Proteomes" id="UP000602284">
    <property type="component" value="Unassembled WGS sequence"/>
</dbReference>
<protein>
    <recommendedName>
        <fullName evidence="5">UPF0756 membrane protein JJB07_13990</fullName>
    </recommendedName>
</protein>
<evidence type="ECO:0000256" key="5">
    <source>
        <dbReference type="HAMAP-Rule" id="MF_01874"/>
    </source>
</evidence>